<dbReference type="AlphaFoldDB" id="A0A6A8MEN6"/>
<protein>
    <recommendedName>
        <fullName evidence="3">Bacteriocin immunity protein</fullName>
    </recommendedName>
</protein>
<name>A0A6A8MEN6_9LACO</name>
<accession>A0A6A8MEN6</accession>
<dbReference type="RefSeq" id="WP_154548856.1">
    <property type="nucleotide sequence ID" value="NZ_JBKZBY010000012.1"/>
</dbReference>
<comment type="caution">
    <text evidence="1">The sequence shown here is derived from an EMBL/GenBank/DDBJ whole genome shotgun (WGS) entry which is preliminary data.</text>
</comment>
<keyword evidence="2" id="KW-1185">Reference proteome</keyword>
<proteinExistence type="predicted"/>
<evidence type="ECO:0000313" key="1">
    <source>
        <dbReference type="EMBL" id="MST87249.1"/>
    </source>
</evidence>
<dbReference type="Proteomes" id="UP000438120">
    <property type="component" value="Unassembled WGS sequence"/>
</dbReference>
<dbReference type="EMBL" id="VUMX01000015">
    <property type="protein sequence ID" value="MST87249.1"/>
    <property type="molecule type" value="Genomic_DNA"/>
</dbReference>
<sequence>MEEKAKLNLLEKYNLTDSEEKALVIDAVSAINRGENKFKVLHGLAFALTALRMNQELSDGAKDLLNYLNKPDINAELEKMDVVFVAE</sequence>
<reference evidence="1 2" key="1">
    <citation type="submission" date="2019-08" db="EMBL/GenBank/DDBJ databases">
        <title>In-depth cultivation of the pig gut microbiome towards novel bacterial diversity and tailored functional studies.</title>
        <authorList>
            <person name="Wylensek D."/>
            <person name="Hitch T.C.A."/>
            <person name="Clavel T."/>
        </authorList>
    </citation>
    <scope>NUCLEOTIDE SEQUENCE [LARGE SCALE GENOMIC DNA]</scope>
    <source>
        <strain evidence="1 2">Bifido-178-WT-2B</strain>
    </source>
</reference>
<gene>
    <name evidence="1" type="ORF">FYJ62_06275</name>
</gene>
<evidence type="ECO:0008006" key="3">
    <source>
        <dbReference type="Google" id="ProtNLM"/>
    </source>
</evidence>
<organism evidence="1 2">
    <name type="scientific">Lactobacillus porci</name>
    <dbReference type="NCBI Taxonomy" id="2012477"/>
    <lineage>
        <taxon>Bacteria</taxon>
        <taxon>Bacillati</taxon>
        <taxon>Bacillota</taxon>
        <taxon>Bacilli</taxon>
        <taxon>Lactobacillales</taxon>
        <taxon>Lactobacillaceae</taxon>
        <taxon>Lactobacillus</taxon>
    </lineage>
</organism>
<evidence type="ECO:0000313" key="2">
    <source>
        <dbReference type="Proteomes" id="UP000438120"/>
    </source>
</evidence>